<dbReference type="EMBL" id="JAWDJW010007773">
    <property type="protein sequence ID" value="KAK3061545.1"/>
    <property type="molecule type" value="Genomic_DNA"/>
</dbReference>
<accession>A0ACC3D4E3</accession>
<organism evidence="1 2">
    <name type="scientific">Coniosporium uncinatum</name>
    <dbReference type="NCBI Taxonomy" id="93489"/>
    <lineage>
        <taxon>Eukaryota</taxon>
        <taxon>Fungi</taxon>
        <taxon>Dikarya</taxon>
        <taxon>Ascomycota</taxon>
        <taxon>Pezizomycotina</taxon>
        <taxon>Dothideomycetes</taxon>
        <taxon>Dothideomycetes incertae sedis</taxon>
        <taxon>Coniosporium</taxon>
    </lineage>
</organism>
<name>A0ACC3D4E3_9PEZI</name>
<comment type="caution">
    <text evidence="1">The sequence shown here is derived from an EMBL/GenBank/DDBJ whole genome shotgun (WGS) entry which is preliminary data.</text>
</comment>
<proteinExistence type="predicted"/>
<feature type="non-terminal residue" evidence="1">
    <location>
        <position position="1"/>
    </location>
</feature>
<evidence type="ECO:0000313" key="2">
    <source>
        <dbReference type="Proteomes" id="UP001186974"/>
    </source>
</evidence>
<gene>
    <name evidence="1" type="ORF">LTS18_005959</name>
</gene>
<feature type="non-terminal residue" evidence="1">
    <location>
        <position position="997"/>
    </location>
</feature>
<evidence type="ECO:0000313" key="1">
    <source>
        <dbReference type="EMBL" id="KAK3061545.1"/>
    </source>
</evidence>
<dbReference type="Proteomes" id="UP001186974">
    <property type="component" value="Unassembled WGS sequence"/>
</dbReference>
<protein>
    <submittedName>
        <fullName evidence="1">Uncharacterized protein</fullName>
    </submittedName>
</protein>
<keyword evidence="2" id="KW-1185">Reference proteome</keyword>
<reference evidence="1" key="1">
    <citation type="submission" date="2024-09" db="EMBL/GenBank/DDBJ databases">
        <title>Black Yeasts Isolated from many extreme environments.</title>
        <authorList>
            <person name="Coleine C."/>
            <person name="Stajich J.E."/>
            <person name="Selbmann L."/>
        </authorList>
    </citation>
    <scope>NUCLEOTIDE SEQUENCE</scope>
    <source>
        <strain evidence="1">CCFEE 5737</strain>
    </source>
</reference>
<sequence length="997" mass="111830">APTAARQISLEVLDFLADIQNYLPLGVIHSERRIKGSVHSDAVQSLHWREVEWTLLTTFNFSDPLAEALGKLLLAGWIRVFYRSSDETQKVIMRLHILREDAGQRYINRHSKTLRFALEHVLSQIDVSPDSWAGYCFEREQEFDMWAQPEDSSLFYIFNTLPSPAPTSYRVKDRHNHVIVRQLIDNSKSVRGLKTSLYPYQARSAALMVQRETAPELLLDPRLEPRVAPDGQTYYYSPRDASFFKQPRLYESNKGGILAETMGLGKTLICLAVIFATRHHLPQIPPQYQEQRKPRPVVGSLVDMAIAAANRRSIPLKAGLTHYQLQRGEEMGMCMKELDARPAEYLVPVIPTRITRRPTLPPPRRLRLSSGTVVVVPQNLVHQWRSEIRKHTAEGPNALRVKVVDNAKINVPPLDELVDFDIVLFSRTRFEKEVRDGTDIQGRREVDGVRTICTCPYIGATRIRDCTCLRTDEIYSSPLKQVHWLRLIIDEGHEFSSSSSNAVVVADKLVTAERRWIVSGTPARDRLFGVEVDLSTNQTAPLSASATPALSAPYTVHEQEAVAGHMDIEPISPDVQTLRKASLEQRRAFNSQEEAKGAAKSIGLLATHFLKVRPWADSEGESKADWDECIYRHEHIRQRTYSSFSSSLRRTLEALVVKTQPDDVEKDIVLPPLKHTVVTLEPSFFDRLTANLFILFLTANAVTSERTDVDYLFHPNSRKARYQLITNLRQSNFFWTGFTVSDVQAAIGHGIRYLEKEGTNCSAEDRTSLDECLRFAHAILEVPAWTALSRTHELGLFVDGWPGDSGHAWALTESESALLIGATELNQAQAHVNGQLASDDPLEGMQAAGVAAVQKANEREEPPKKEKVLEDGESTLAMMGVPSSGVQSAPSAKRHSTSNVSPRKKNGQYVKPRVPTGTTNSAERATVISSPPKASRKRSNSSNKIRLPPDSPLRRTSITGTASSKLTYILEKVMLYHASEKVLIFYDGDNTAYYLAQ</sequence>